<dbReference type="EMBL" id="CAFBSG010000010">
    <property type="protein sequence ID" value="CAB5240409.1"/>
    <property type="molecule type" value="Genomic_DNA"/>
</dbReference>
<reference evidence="3" key="1">
    <citation type="submission" date="2020-05" db="EMBL/GenBank/DDBJ databases">
        <authorList>
            <person name="Chiriac C."/>
            <person name="Salcher M."/>
            <person name="Ghai R."/>
            <person name="Kavagutti S V."/>
        </authorList>
    </citation>
    <scope>NUCLEOTIDE SEQUENCE</scope>
</reference>
<evidence type="ECO:0000259" key="2">
    <source>
        <dbReference type="SMART" id="SM00894"/>
    </source>
</evidence>
<gene>
    <name evidence="3" type="ORF">UFOPK3554_00828</name>
</gene>
<dbReference type="PANTHER" id="PTHR24094">
    <property type="entry name" value="SECRETED PROTEIN"/>
    <property type="match status" value="1"/>
</dbReference>
<dbReference type="PANTHER" id="PTHR24094:SF15">
    <property type="entry name" value="AMP-DEPENDENT SYNTHETASE_LIGASE DOMAIN-CONTAINING PROTEIN-RELATED"/>
    <property type="match status" value="1"/>
</dbReference>
<dbReference type="Pfam" id="PF07510">
    <property type="entry name" value="GmrSD_C"/>
    <property type="match status" value="1"/>
</dbReference>
<dbReference type="InterPro" id="IPR011089">
    <property type="entry name" value="GmrSD_C"/>
</dbReference>
<feature type="region of interest" description="Disordered" evidence="1">
    <location>
        <begin position="223"/>
        <end position="261"/>
    </location>
</feature>
<dbReference type="Pfam" id="PF05901">
    <property type="entry name" value="Excalibur"/>
    <property type="match status" value="1"/>
</dbReference>
<evidence type="ECO:0000313" key="3">
    <source>
        <dbReference type="EMBL" id="CAB5240409.1"/>
    </source>
</evidence>
<organism evidence="3">
    <name type="scientific">freshwater metagenome</name>
    <dbReference type="NCBI Taxonomy" id="449393"/>
    <lineage>
        <taxon>unclassified sequences</taxon>
        <taxon>metagenomes</taxon>
        <taxon>ecological metagenomes</taxon>
    </lineage>
</organism>
<sequence length="306" mass="33042">MIRLEKIAHVSLYAFALTLTFIPTSHAIDLPLTIAPDQTSGYERTLFKHWIDADKDKCDTRKEVLIQESVSTPKLGANCAITGGKWISSYDGRVTSDATTLDIDHLVPLSEAWKSGAYKWNTSQREAFANDLSDERVLVAVTASLNRSKGDQDPANWMPPKNQCSYISQWISVKIRYSLTVDSDEAKALTSWISTCSITSFTATALSGYSAFASNAPIINSSPVPSGSPTTSSLPTASATNPTPGATRSPSAAATTSTKKKPKLIKYSNCSKARAAGVTPIKKSTNKTLYYLNRSLDRDGDGVACE</sequence>
<feature type="domain" description="Excalibur calcium-binding" evidence="2">
    <location>
        <begin position="266"/>
        <end position="306"/>
    </location>
</feature>
<dbReference type="InterPro" id="IPR008613">
    <property type="entry name" value="Excalibur_Ca-bd_domain"/>
</dbReference>
<protein>
    <submittedName>
        <fullName evidence="3">Unannotated protein</fullName>
    </submittedName>
</protein>
<feature type="compositionally biased region" description="Low complexity" evidence="1">
    <location>
        <begin position="223"/>
        <end position="257"/>
    </location>
</feature>
<accession>A0A6J7XST9</accession>
<dbReference type="SMART" id="SM00894">
    <property type="entry name" value="Excalibur"/>
    <property type="match status" value="1"/>
</dbReference>
<proteinExistence type="predicted"/>
<dbReference type="AlphaFoldDB" id="A0A6J7XST9"/>
<name>A0A6J7XST9_9ZZZZ</name>
<evidence type="ECO:0000256" key="1">
    <source>
        <dbReference type="SAM" id="MobiDB-lite"/>
    </source>
</evidence>